<feature type="transmembrane region" description="Helical" evidence="5">
    <location>
        <begin position="70"/>
        <end position="91"/>
    </location>
</feature>
<sequence>PQYTQHHPKWYRHHIPIFWWVRKWVHIRFILREITSVFVAFYALVLLFHFRAITQGPEAYANFLTWLGTPGAIVLHGVAFVFLIFHSVTWFNLAPKAMVFHVGSTRIPDMVIIISNYAGWVVFSAAIAWILLTA</sequence>
<name>A0A382D9P1_9ZZZZ</name>
<dbReference type="InterPro" id="IPR034804">
    <property type="entry name" value="SQR/QFR_C/D"/>
</dbReference>
<reference evidence="6" key="1">
    <citation type="submission" date="2018-05" db="EMBL/GenBank/DDBJ databases">
        <authorList>
            <person name="Lanie J.A."/>
            <person name="Ng W.-L."/>
            <person name="Kazmierczak K.M."/>
            <person name="Andrzejewski T.M."/>
            <person name="Davidsen T.M."/>
            <person name="Wayne K.J."/>
            <person name="Tettelin H."/>
            <person name="Glass J.I."/>
            <person name="Rusch D."/>
            <person name="Podicherti R."/>
            <person name="Tsui H.-C.T."/>
            <person name="Winkler M.E."/>
        </authorList>
    </citation>
    <scope>NUCLEOTIDE SEQUENCE</scope>
</reference>
<dbReference type="Gene3D" id="1.20.1300.10">
    <property type="entry name" value="Fumarate reductase/succinate dehydrogenase, transmembrane subunit"/>
    <property type="match status" value="1"/>
</dbReference>
<evidence type="ECO:0008006" key="7">
    <source>
        <dbReference type="Google" id="ProtNLM"/>
    </source>
</evidence>
<organism evidence="6">
    <name type="scientific">marine metagenome</name>
    <dbReference type="NCBI Taxonomy" id="408172"/>
    <lineage>
        <taxon>unclassified sequences</taxon>
        <taxon>metagenomes</taxon>
        <taxon>ecological metagenomes</taxon>
    </lineage>
</organism>
<dbReference type="SUPFAM" id="SSF81343">
    <property type="entry name" value="Fumarate reductase respiratory complex transmembrane subunits"/>
    <property type="match status" value="1"/>
</dbReference>
<dbReference type="EMBL" id="UINC01038248">
    <property type="protein sequence ID" value="SVB34985.1"/>
    <property type="molecule type" value="Genomic_DNA"/>
</dbReference>
<proteinExistence type="predicted"/>
<keyword evidence="4 5" id="KW-0472">Membrane</keyword>
<evidence type="ECO:0000256" key="3">
    <source>
        <dbReference type="ARBA" id="ARBA00022989"/>
    </source>
</evidence>
<feature type="transmembrane region" description="Helical" evidence="5">
    <location>
        <begin position="111"/>
        <end position="132"/>
    </location>
</feature>
<dbReference type="InterPro" id="IPR003510">
    <property type="entry name" value="Fumarate_red_C"/>
</dbReference>
<keyword evidence="3 5" id="KW-1133">Transmembrane helix</keyword>
<evidence type="ECO:0000256" key="1">
    <source>
        <dbReference type="ARBA" id="ARBA00022475"/>
    </source>
</evidence>
<dbReference type="Pfam" id="PF02300">
    <property type="entry name" value="Fumarate_red_C"/>
    <property type="match status" value="1"/>
</dbReference>
<evidence type="ECO:0000313" key="6">
    <source>
        <dbReference type="EMBL" id="SVB34985.1"/>
    </source>
</evidence>
<evidence type="ECO:0000256" key="4">
    <source>
        <dbReference type="ARBA" id="ARBA00023136"/>
    </source>
</evidence>
<keyword evidence="1" id="KW-1003">Cell membrane</keyword>
<protein>
    <recommendedName>
        <fullName evidence="7">Fumarate reductase subunit C</fullName>
    </recommendedName>
</protein>
<dbReference type="AlphaFoldDB" id="A0A382D9P1"/>
<keyword evidence="2 5" id="KW-0812">Transmembrane</keyword>
<feature type="non-terminal residue" evidence="6">
    <location>
        <position position="1"/>
    </location>
</feature>
<accession>A0A382D9P1</accession>
<feature type="transmembrane region" description="Helical" evidence="5">
    <location>
        <begin position="29"/>
        <end position="50"/>
    </location>
</feature>
<evidence type="ECO:0000256" key="5">
    <source>
        <dbReference type="SAM" id="Phobius"/>
    </source>
</evidence>
<gene>
    <name evidence="6" type="ORF">METZ01_LOCUS187839</name>
</gene>
<dbReference type="GO" id="GO:0016020">
    <property type="term" value="C:membrane"/>
    <property type="evidence" value="ECO:0007669"/>
    <property type="project" value="InterPro"/>
</dbReference>
<evidence type="ECO:0000256" key="2">
    <source>
        <dbReference type="ARBA" id="ARBA00022692"/>
    </source>
</evidence>